<evidence type="ECO:0000256" key="1">
    <source>
        <dbReference type="SAM" id="MobiDB-lite"/>
    </source>
</evidence>
<evidence type="ECO:0000256" key="2">
    <source>
        <dbReference type="SAM" id="SignalP"/>
    </source>
</evidence>
<feature type="compositionally biased region" description="Basic residues" evidence="1">
    <location>
        <begin position="186"/>
        <end position="204"/>
    </location>
</feature>
<protein>
    <submittedName>
        <fullName evidence="3">Uncharacterized protein</fullName>
    </submittedName>
</protein>
<feature type="chain" id="PRO_5045044269" evidence="2">
    <location>
        <begin position="23"/>
        <end position="254"/>
    </location>
</feature>
<feature type="compositionally biased region" description="Basic and acidic residues" evidence="1">
    <location>
        <begin position="69"/>
        <end position="84"/>
    </location>
</feature>
<dbReference type="Proteomes" id="UP001369086">
    <property type="component" value="Unassembled WGS sequence"/>
</dbReference>
<comment type="caution">
    <text evidence="3">The sequence shown here is derived from an EMBL/GenBank/DDBJ whole genome shotgun (WGS) entry which is preliminary data.</text>
</comment>
<feature type="signal peptide" evidence="2">
    <location>
        <begin position="1"/>
        <end position="22"/>
    </location>
</feature>
<keyword evidence="2" id="KW-0732">Signal</keyword>
<feature type="compositionally biased region" description="Basic and acidic residues" evidence="1">
    <location>
        <begin position="117"/>
        <end position="129"/>
    </location>
</feature>
<evidence type="ECO:0000313" key="4">
    <source>
        <dbReference type="Proteomes" id="UP001369086"/>
    </source>
</evidence>
<accession>A0ABR0YLV2</accession>
<proteinExistence type="predicted"/>
<keyword evidence="4" id="KW-1185">Reference proteome</keyword>
<feature type="region of interest" description="Disordered" evidence="1">
    <location>
        <begin position="185"/>
        <end position="221"/>
    </location>
</feature>
<reference evidence="3 4" key="1">
    <citation type="submission" date="2021-05" db="EMBL/GenBank/DDBJ databases">
        <authorList>
            <person name="Zahm M."/>
            <person name="Klopp C."/>
            <person name="Cabau C."/>
            <person name="Kuhl H."/>
            <person name="Suciu R."/>
            <person name="Ciorpac M."/>
            <person name="Holostenco D."/>
            <person name="Gessner J."/>
            <person name="Wuertz S."/>
            <person name="Hohne C."/>
            <person name="Stock M."/>
            <person name="Gislard M."/>
            <person name="Lluch J."/>
            <person name="Milhes M."/>
            <person name="Lampietro C."/>
            <person name="Lopez Roques C."/>
            <person name="Donnadieu C."/>
            <person name="Du K."/>
            <person name="Schartl M."/>
            <person name="Guiguen Y."/>
        </authorList>
    </citation>
    <scope>NUCLEOTIDE SEQUENCE [LARGE SCALE GENOMIC DNA]</scope>
    <source>
        <strain evidence="3">Hh-F2</strain>
        <tissue evidence="3">Blood</tissue>
    </source>
</reference>
<feature type="region of interest" description="Disordered" evidence="1">
    <location>
        <begin position="47"/>
        <end position="168"/>
    </location>
</feature>
<gene>
    <name evidence="3" type="ORF">HHUSO_G26878</name>
</gene>
<name>A0ABR0YLV2_HUSHU</name>
<feature type="compositionally biased region" description="Low complexity" evidence="1">
    <location>
        <begin position="100"/>
        <end position="109"/>
    </location>
</feature>
<organism evidence="3 4">
    <name type="scientific">Huso huso</name>
    <name type="common">Beluga</name>
    <name type="synonym">Acipenser huso</name>
    <dbReference type="NCBI Taxonomy" id="61971"/>
    <lineage>
        <taxon>Eukaryota</taxon>
        <taxon>Metazoa</taxon>
        <taxon>Chordata</taxon>
        <taxon>Craniata</taxon>
        <taxon>Vertebrata</taxon>
        <taxon>Euteleostomi</taxon>
        <taxon>Actinopterygii</taxon>
        <taxon>Chondrostei</taxon>
        <taxon>Acipenseriformes</taxon>
        <taxon>Acipenseridae</taxon>
        <taxon>Huso</taxon>
    </lineage>
</organism>
<sequence length="254" mass="29272">MKGLSILLGFQMLLFTAMLVSAVEMKDRIERGVEDYYERMRRSSEMEMMGDVNEERRALDDDDDDDDDYKGMEASERRKDEKIKRAVGHVATDRIDQAAEASVDENVSSDSEDISDDERMNKVKMKETMKPSVENSPDDEDNLYRASAEGSKRKIRAHEDSDNNRVNIAGGANFKDRLIRAIEKKQKVHHNKANGCKMKKHQKKKTADNTKEEEKTKTAAAESVAYERMKRAVDDLINKAADNEDEERMRRAWR</sequence>
<feature type="compositionally biased region" description="Basic and acidic residues" evidence="1">
    <location>
        <begin position="205"/>
        <end position="217"/>
    </location>
</feature>
<evidence type="ECO:0000313" key="3">
    <source>
        <dbReference type="EMBL" id="KAK6473458.1"/>
    </source>
</evidence>
<dbReference type="EMBL" id="JAHFZB010000027">
    <property type="protein sequence ID" value="KAK6473458.1"/>
    <property type="molecule type" value="Genomic_DNA"/>
</dbReference>